<protein>
    <recommendedName>
        <fullName evidence="8">IclR family transcriptional regulator</fullName>
    </recommendedName>
</protein>
<name>A0A178LQT8_MYCIR</name>
<dbReference type="InterPro" id="IPR005471">
    <property type="entry name" value="Tscrpt_reg_IclR_N"/>
</dbReference>
<keyword evidence="2" id="KW-0238">DNA-binding</keyword>
<dbReference type="RefSeq" id="WP_064283998.1">
    <property type="nucleotide sequence ID" value="NZ_LWCS01000046.1"/>
</dbReference>
<evidence type="ECO:0000259" key="4">
    <source>
        <dbReference type="PROSITE" id="PS51077"/>
    </source>
</evidence>
<evidence type="ECO:0000259" key="5">
    <source>
        <dbReference type="PROSITE" id="PS51078"/>
    </source>
</evidence>
<evidence type="ECO:0000256" key="1">
    <source>
        <dbReference type="ARBA" id="ARBA00023015"/>
    </source>
</evidence>
<dbReference type="SUPFAM" id="SSF55781">
    <property type="entry name" value="GAF domain-like"/>
    <property type="match status" value="1"/>
</dbReference>
<evidence type="ECO:0000313" key="6">
    <source>
        <dbReference type="EMBL" id="OAN33900.1"/>
    </source>
</evidence>
<dbReference type="InterPro" id="IPR036388">
    <property type="entry name" value="WH-like_DNA-bd_sf"/>
</dbReference>
<dbReference type="GO" id="GO:0045892">
    <property type="term" value="P:negative regulation of DNA-templated transcription"/>
    <property type="evidence" value="ECO:0007669"/>
    <property type="project" value="TreeGrafter"/>
</dbReference>
<dbReference type="SMART" id="SM00346">
    <property type="entry name" value="HTH_ICLR"/>
    <property type="match status" value="1"/>
</dbReference>
<sequence>MPGPIQAIVRATAIVDLIERSDRPMQLREIAADVGLSKTTVHGILRTLVDLEYLDQDDEAGTYSPGARLMSHEVVELDGNDLRSAAMPWADALASTTGLSVLLTTLEGQEARIVHHVFRPDDTPQTLRVGELLPLHATGCGKLVLAYSPVRERLLRNLTLERFTRGTSTDRAGLGAAIERIRAEGVATANAECDPDLADVAVPVHGGRANVTALAVQGPPEELLTRQGPPPADLLAELRRTADAVKQSLDSTR</sequence>
<dbReference type="PROSITE" id="PS51078">
    <property type="entry name" value="ICLR_ED"/>
    <property type="match status" value="1"/>
</dbReference>
<gene>
    <name evidence="6" type="ORF">A4X20_27445</name>
</gene>
<reference evidence="6 7" key="1">
    <citation type="submission" date="2016-04" db="EMBL/GenBank/DDBJ databases">
        <title>Draft Genome Sequences of Staphylococcus capitis Strain H36, S. capitis Strain H65, S. cohnii Strain H62, S. hominis Strain H69, Mycobacterium iranicum Strain H39, Plantibacter sp. Strain H53, Pseudomonas oryzihabitans Strain H72, and Microbacterium sp. Strain H83, isolated from residential settings.</title>
        <authorList>
            <person name="Lymperopoulou D."/>
            <person name="Adams R.I."/>
            <person name="Lindow S."/>
            <person name="Coil D.A."/>
            <person name="Jospin G."/>
            <person name="Eisen J.A."/>
        </authorList>
    </citation>
    <scope>NUCLEOTIDE SEQUENCE [LARGE SCALE GENOMIC DNA]</scope>
    <source>
        <strain evidence="6 7">H39</strain>
    </source>
</reference>
<accession>A0A178LQT8</accession>
<dbReference type="Proteomes" id="UP000078396">
    <property type="component" value="Unassembled WGS sequence"/>
</dbReference>
<evidence type="ECO:0000256" key="2">
    <source>
        <dbReference type="ARBA" id="ARBA00023125"/>
    </source>
</evidence>
<dbReference type="Gene3D" id="3.30.450.40">
    <property type="match status" value="1"/>
</dbReference>
<dbReference type="GO" id="GO:0003700">
    <property type="term" value="F:DNA-binding transcription factor activity"/>
    <property type="evidence" value="ECO:0007669"/>
    <property type="project" value="TreeGrafter"/>
</dbReference>
<dbReference type="EMBL" id="LWCS01000046">
    <property type="protein sequence ID" value="OAN33900.1"/>
    <property type="molecule type" value="Genomic_DNA"/>
</dbReference>
<keyword evidence="3" id="KW-0804">Transcription</keyword>
<proteinExistence type="predicted"/>
<feature type="domain" description="HTH iclR-type" evidence="4">
    <location>
        <begin position="5"/>
        <end position="67"/>
    </location>
</feature>
<evidence type="ECO:0000313" key="7">
    <source>
        <dbReference type="Proteomes" id="UP000078396"/>
    </source>
</evidence>
<dbReference type="InterPro" id="IPR014757">
    <property type="entry name" value="Tscrpt_reg_IclR_C"/>
</dbReference>
<dbReference type="Pfam" id="PF09339">
    <property type="entry name" value="HTH_IclR"/>
    <property type="match status" value="1"/>
</dbReference>
<dbReference type="STRING" id="912594.AWC12_24845"/>
<dbReference type="PROSITE" id="PS51077">
    <property type="entry name" value="HTH_ICLR"/>
    <property type="match status" value="1"/>
</dbReference>
<dbReference type="InterPro" id="IPR029016">
    <property type="entry name" value="GAF-like_dom_sf"/>
</dbReference>
<dbReference type="InterPro" id="IPR050707">
    <property type="entry name" value="HTH_MetabolicPath_Reg"/>
</dbReference>
<keyword evidence="1" id="KW-0805">Transcription regulation</keyword>
<feature type="domain" description="IclR-ED" evidence="5">
    <location>
        <begin position="68"/>
        <end position="251"/>
    </location>
</feature>
<dbReference type="GO" id="GO:0003677">
    <property type="term" value="F:DNA binding"/>
    <property type="evidence" value="ECO:0007669"/>
    <property type="project" value="UniProtKB-KW"/>
</dbReference>
<dbReference type="SUPFAM" id="SSF46785">
    <property type="entry name" value="Winged helix' DNA-binding domain"/>
    <property type="match status" value="1"/>
</dbReference>
<dbReference type="PANTHER" id="PTHR30136">
    <property type="entry name" value="HELIX-TURN-HELIX TRANSCRIPTIONAL REGULATOR, ICLR FAMILY"/>
    <property type="match status" value="1"/>
</dbReference>
<dbReference type="AlphaFoldDB" id="A0A178LQT8"/>
<comment type="caution">
    <text evidence="6">The sequence shown here is derived from an EMBL/GenBank/DDBJ whole genome shotgun (WGS) entry which is preliminary data.</text>
</comment>
<evidence type="ECO:0000256" key="3">
    <source>
        <dbReference type="ARBA" id="ARBA00023163"/>
    </source>
</evidence>
<dbReference type="InterPro" id="IPR036390">
    <property type="entry name" value="WH_DNA-bd_sf"/>
</dbReference>
<organism evidence="6 7">
    <name type="scientific">Mycolicibacterium iranicum</name>
    <name type="common">Mycobacterium iranicum</name>
    <dbReference type="NCBI Taxonomy" id="912594"/>
    <lineage>
        <taxon>Bacteria</taxon>
        <taxon>Bacillati</taxon>
        <taxon>Actinomycetota</taxon>
        <taxon>Actinomycetes</taxon>
        <taxon>Mycobacteriales</taxon>
        <taxon>Mycobacteriaceae</taxon>
        <taxon>Mycolicibacterium</taxon>
    </lineage>
</organism>
<evidence type="ECO:0008006" key="8">
    <source>
        <dbReference type="Google" id="ProtNLM"/>
    </source>
</evidence>
<dbReference type="PANTHER" id="PTHR30136:SF24">
    <property type="entry name" value="HTH-TYPE TRANSCRIPTIONAL REPRESSOR ALLR"/>
    <property type="match status" value="1"/>
</dbReference>
<dbReference type="Pfam" id="PF01614">
    <property type="entry name" value="IclR_C"/>
    <property type="match status" value="1"/>
</dbReference>
<dbReference type="Gene3D" id="1.10.10.10">
    <property type="entry name" value="Winged helix-like DNA-binding domain superfamily/Winged helix DNA-binding domain"/>
    <property type="match status" value="1"/>
</dbReference>
<dbReference type="OrthoDB" id="4474604at2"/>